<dbReference type="PANTHER" id="PTHR44591">
    <property type="entry name" value="STRESS RESPONSE REGULATOR PROTEIN 1"/>
    <property type="match status" value="1"/>
</dbReference>
<keyword evidence="5" id="KW-1185">Reference proteome</keyword>
<dbReference type="InterPro" id="IPR050595">
    <property type="entry name" value="Bact_response_regulator"/>
</dbReference>
<proteinExistence type="predicted"/>
<evidence type="ECO:0000256" key="1">
    <source>
        <dbReference type="ARBA" id="ARBA00022553"/>
    </source>
</evidence>
<feature type="modified residue" description="4-aspartylphosphate" evidence="2">
    <location>
        <position position="125"/>
    </location>
</feature>
<dbReference type="Proteomes" id="UP000008207">
    <property type="component" value="Chromosome"/>
</dbReference>
<dbReference type="Pfam" id="PF00072">
    <property type="entry name" value="Response_reg"/>
    <property type="match status" value="1"/>
</dbReference>
<evidence type="ECO:0000313" key="5">
    <source>
        <dbReference type="Proteomes" id="UP000008207"/>
    </source>
</evidence>
<organism evidence="4 5">
    <name type="scientific">Methylobacterium nodulans (strain LMG 21967 / CNCM I-2342 / ORS 2060)</name>
    <dbReference type="NCBI Taxonomy" id="460265"/>
    <lineage>
        <taxon>Bacteria</taxon>
        <taxon>Pseudomonadati</taxon>
        <taxon>Pseudomonadota</taxon>
        <taxon>Alphaproteobacteria</taxon>
        <taxon>Hyphomicrobiales</taxon>
        <taxon>Methylobacteriaceae</taxon>
        <taxon>Methylobacterium</taxon>
    </lineage>
</organism>
<dbReference type="SUPFAM" id="SSF52172">
    <property type="entry name" value="CheY-like"/>
    <property type="match status" value="1"/>
</dbReference>
<dbReference type="HOGENOM" id="CLU_000445_69_8_5"/>
<reference evidence="4 5" key="1">
    <citation type="submission" date="2009-01" db="EMBL/GenBank/DDBJ databases">
        <title>Complete sequence of chromosome of Methylobacterium nodulans ORS 2060.</title>
        <authorList>
            <consortium name="US DOE Joint Genome Institute"/>
            <person name="Lucas S."/>
            <person name="Copeland A."/>
            <person name="Lapidus A."/>
            <person name="Glavina del Rio T."/>
            <person name="Dalin E."/>
            <person name="Tice H."/>
            <person name="Bruce D."/>
            <person name="Goodwin L."/>
            <person name="Pitluck S."/>
            <person name="Sims D."/>
            <person name="Brettin T."/>
            <person name="Detter J.C."/>
            <person name="Han C."/>
            <person name="Larimer F."/>
            <person name="Land M."/>
            <person name="Hauser L."/>
            <person name="Kyrpides N."/>
            <person name="Ivanova N."/>
            <person name="Marx C.J."/>
            <person name="Richardson P."/>
        </authorList>
    </citation>
    <scope>NUCLEOTIDE SEQUENCE [LARGE SCALE GENOMIC DNA]</scope>
    <source>
        <strain evidence="5">LMG 21967 / CNCM I-2342 / ORS 2060</strain>
    </source>
</reference>
<feature type="domain" description="Response regulatory" evidence="3">
    <location>
        <begin position="74"/>
        <end position="188"/>
    </location>
</feature>
<dbReference type="eggNOG" id="COG0784">
    <property type="taxonomic scope" value="Bacteria"/>
</dbReference>
<dbReference type="Gene3D" id="3.40.50.2300">
    <property type="match status" value="1"/>
</dbReference>
<evidence type="ECO:0000313" key="4">
    <source>
        <dbReference type="EMBL" id="ACL61832.1"/>
    </source>
</evidence>
<dbReference type="PANTHER" id="PTHR44591:SF21">
    <property type="entry name" value="TWO-COMPONENT RESPONSE REGULATOR"/>
    <property type="match status" value="1"/>
</dbReference>
<dbReference type="CDD" id="cd00156">
    <property type="entry name" value="REC"/>
    <property type="match status" value="1"/>
</dbReference>
<sequence>MRRADTVFHSAHASSDTAVAHGVGRGLQDMFGPPPQDSLPDHLRDLAELLLARDAVGRREGAGRHAGRHEPTQLVLVVEDDPAVRDLAVALLTETVLDVVACESGEAAVALLKQRGNDVAMVFTDVRLPGDMDGVALARAVSQLWPGVRLVVTSGYADGRVAGLPPSAVYMPKPWRALDVLAQVDHAVRHPDPPVV</sequence>
<keyword evidence="1 2" id="KW-0597">Phosphoprotein</keyword>
<gene>
    <name evidence="4" type="ordered locus">Mnod_7092</name>
</gene>
<dbReference type="GO" id="GO:0000160">
    <property type="term" value="P:phosphorelay signal transduction system"/>
    <property type="evidence" value="ECO:0007669"/>
    <property type="project" value="InterPro"/>
</dbReference>
<dbReference type="SMART" id="SM00448">
    <property type="entry name" value="REC"/>
    <property type="match status" value="1"/>
</dbReference>
<dbReference type="AlphaFoldDB" id="B8IJ37"/>
<dbReference type="PROSITE" id="PS50110">
    <property type="entry name" value="RESPONSE_REGULATORY"/>
    <property type="match status" value="1"/>
</dbReference>
<protein>
    <submittedName>
        <fullName evidence="4">Response regulator receiver protein</fullName>
    </submittedName>
</protein>
<accession>B8IJ37</accession>
<dbReference type="InterPro" id="IPR011006">
    <property type="entry name" value="CheY-like_superfamily"/>
</dbReference>
<name>B8IJ37_METNO</name>
<dbReference type="STRING" id="460265.Mnod_7092"/>
<evidence type="ECO:0000256" key="2">
    <source>
        <dbReference type="PROSITE-ProRule" id="PRU00169"/>
    </source>
</evidence>
<dbReference type="KEGG" id="mno:Mnod_7092"/>
<evidence type="ECO:0000259" key="3">
    <source>
        <dbReference type="PROSITE" id="PS50110"/>
    </source>
</evidence>
<dbReference type="EMBL" id="CP001349">
    <property type="protein sequence ID" value="ACL61832.1"/>
    <property type="molecule type" value="Genomic_DNA"/>
</dbReference>
<dbReference type="InterPro" id="IPR001789">
    <property type="entry name" value="Sig_transdc_resp-reg_receiver"/>
</dbReference>